<dbReference type="GO" id="GO:0005886">
    <property type="term" value="C:plasma membrane"/>
    <property type="evidence" value="ECO:0007669"/>
    <property type="project" value="UniProtKB-SubCell"/>
</dbReference>
<feature type="transmembrane region" description="Helical" evidence="6">
    <location>
        <begin position="124"/>
        <end position="145"/>
    </location>
</feature>
<protein>
    <submittedName>
        <fullName evidence="7">Membrane protein involved in the export of O-antigen and teichoic acid</fullName>
    </submittedName>
</protein>
<feature type="transmembrane region" description="Helical" evidence="6">
    <location>
        <begin position="190"/>
        <end position="211"/>
    </location>
</feature>
<keyword evidence="5 6" id="KW-0472">Membrane</keyword>
<evidence type="ECO:0000256" key="2">
    <source>
        <dbReference type="ARBA" id="ARBA00022475"/>
    </source>
</evidence>
<dbReference type="PANTHER" id="PTHR30250">
    <property type="entry name" value="PST FAMILY PREDICTED COLANIC ACID TRANSPORTER"/>
    <property type="match status" value="1"/>
</dbReference>
<sequence>MSARAASPSTAGMRRRLLHNLAWVGSSQAVIAVLGLVSLALTARALGPAGLGVLAVVEAYSRSIARLLHPEPWQVVIKHGAEALEAGDHERFERLVWLSLVTDLALGLVAAVAGVALAGLAAHWMGAVGGGAALLALGATAALLAARPTATGVLRLYDRFDLLARIDMGIALLRVALVAVVWAAGGELFAFVLVFVAWTVADGLLPILFTLPQMRQRGHRLRPASPRRIAAENPGLLRLFVNSNANVTLRQLRQRFDIVLLAGVLPAAALGHYQLARRIGEAALRLGRPLGQVTFPEFARLVARGDRARLRRLLVWSSLGLSAALLVILVPVAMQMDRLLPLAFGPGFAGASACVNIMAAAMALYMAGLTSGPALMVLGRDQAMTVLTGATTAFFFAALIPAARIWGAEGAAAMQLVGNALWLVACLALALSASRPQPIQGQAAT</sequence>
<keyword evidence="4 6" id="KW-1133">Transmembrane helix</keyword>
<evidence type="ECO:0000256" key="6">
    <source>
        <dbReference type="SAM" id="Phobius"/>
    </source>
</evidence>
<keyword evidence="2" id="KW-1003">Cell membrane</keyword>
<accession>A0A1G9G1T4</accession>
<proteinExistence type="predicted"/>
<evidence type="ECO:0000313" key="7">
    <source>
        <dbReference type="EMBL" id="SDK94618.1"/>
    </source>
</evidence>
<reference evidence="8" key="1">
    <citation type="submission" date="2016-10" db="EMBL/GenBank/DDBJ databases">
        <authorList>
            <person name="Varghese N."/>
            <person name="Submissions S."/>
        </authorList>
    </citation>
    <scope>NUCLEOTIDE SEQUENCE [LARGE SCALE GENOMIC DNA]</scope>
    <source>
        <strain evidence="8">CGMCC 1.7655</strain>
    </source>
</reference>
<dbReference type="Proteomes" id="UP000199555">
    <property type="component" value="Unassembled WGS sequence"/>
</dbReference>
<dbReference type="EMBL" id="FNGE01000004">
    <property type="protein sequence ID" value="SDK94618.1"/>
    <property type="molecule type" value="Genomic_DNA"/>
</dbReference>
<comment type="subcellular location">
    <subcellularLocation>
        <location evidence="1">Cell membrane</location>
        <topology evidence="1">Multi-pass membrane protein</topology>
    </subcellularLocation>
</comment>
<keyword evidence="8" id="KW-1185">Reference proteome</keyword>
<keyword evidence="3 6" id="KW-0812">Transmembrane</keyword>
<feature type="transmembrane region" description="Helical" evidence="6">
    <location>
        <begin position="412"/>
        <end position="431"/>
    </location>
</feature>
<evidence type="ECO:0000256" key="3">
    <source>
        <dbReference type="ARBA" id="ARBA00022692"/>
    </source>
</evidence>
<organism evidence="7 8">
    <name type="scientific">Paracoccus chinensis</name>
    <dbReference type="NCBI Taxonomy" id="525640"/>
    <lineage>
        <taxon>Bacteria</taxon>
        <taxon>Pseudomonadati</taxon>
        <taxon>Pseudomonadota</taxon>
        <taxon>Alphaproteobacteria</taxon>
        <taxon>Rhodobacterales</taxon>
        <taxon>Paracoccaceae</taxon>
        <taxon>Paracoccus</taxon>
    </lineage>
</organism>
<dbReference type="InterPro" id="IPR050833">
    <property type="entry name" value="Poly_Biosynth_Transport"/>
</dbReference>
<gene>
    <name evidence="7" type="ORF">SAMN04487971_104184</name>
</gene>
<evidence type="ECO:0000313" key="8">
    <source>
        <dbReference type="Proteomes" id="UP000199555"/>
    </source>
</evidence>
<feature type="transmembrane region" description="Helical" evidence="6">
    <location>
        <begin position="386"/>
        <end position="406"/>
    </location>
</feature>
<dbReference type="PANTHER" id="PTHR30250:SF31">
    <property type="entry name" value="INNER MEMBRANE PROTEIN YGHQ"/>
    <property type="match status" value="1"/>
</dbReference>
<feature type="transmembrane region" description="Helical" evidence="6">
    <location>
        <begin position="95"/>
        <end position="118"/>
    </location>
</feature>
<evidence type="ECO:0000256" key="5">
    <source>
        <dbReference type="ARBA" id="ARBA00023136"/>
    </source>
</evidence>
<name>A0A1G9G1T4_9RHOB</name>
<feature type="transmembrane region" description="Helical" evidence="6">
    <location>
        <begin position="313"/>
        <end position="334"/>
    </location>
</feature>
<dbReference type="AlphaFoldDB" id="A0A1G9G1T4"/>
<evidence type="ECO:0000256" key="1">
    <source>
        <dbReference type="ARBA" id="ARBA00004651"/>
    </source>
</evidence>
<evidence type="ECO:0000256" key="4">
    <source>
        <dbReference type="ARBA" id="ARBA00022989"/>
    </source>
</evidence>
<dbReference type="STRING" id="525640.SAMN04487971_104184"/>
<feature type="transmembrane region" description="Helical" evidence="6">
    <location>
        <begin position="21"/>
        <end position="39"/>
    </location>
</feature>